<dbReference type="InterPro" id="IPR011990">
    <property type="entry name" value="TPR-like_helical_dom_sf"/>
</dbReference>
<dbReference type="SMART" id="SM00028">
    <property type="entry name" value="TPR"/>
    <property type="match status" value="4"/>
</dbReference>
<dbReference type="SUPFAM" id="SSF48452">
    <property type="entry name" value="TPR-like"/>
    <property type="match status" value="1"/>
</dbReference>
<dbReference type="PANTHER" id="PTHR12558">
    <property type="entry name" value="CELL DIVISION CYCLE 16,23,27"/>
    <property type="match status" value="1"/>
</dbReference>
<dbReference type="GO" id="GO:0016567">
    <property type="term" value="P:protein ubiquitination"/>
    <property type="evidence" value="ECO:0007669"/>
    <property type="project" value="TreeGrafter"/>
</dbReference>
<dbReference type="PROSITE" id="PS50005">
    <property type="entry name" value="TPR"/>
    <property type="match status" value="2"/>
</dbReference>
<protein>
    <submittedName>
        <fullName evidence="9">Cell division cycle protein 23-like protein</fullName>
    </submittedName>
</protein>
<dbReference type="InterPro" id="IPR007192">
    <property type="entry name" value="APC8"/>
</dbReference>
<evidence type="ECO:0000256" key="1">
    <source>
        <dbReference type="ARBA" id="ARBA00022618"/>
    </source>
</evidence>
<dbReference type="OrthoDB" id="10262026at2759"/>
<reference evidence="9 10" key="1">
    <citation type="submission" date="2015-01" db="EMBL/GenBank/DDBJ databases">
        <title>Evolution of Trichinella species and genotypes.</title>
        <authorList>
            <person name="Korhonen P.K."/>
            <person name="Edoardo P."/>
            <person name="Giuseppe L.R."/>
            <person name="Gasser R.B."/>
        </authorList>
    </citation>
    <scope>NUCLEOTIDE SEQUENCE [LARGE SCALE GENOMIC DNA]</scope>
    <source>
        <strain evidence="9">ISS2496</strain>
    </source>
</reference>
<dbReference type="Proteomes" id="UP000054783">
    <property type="component" value="Unassembled WGS sequence"/>
</dbReference>
<evidence type="ECO:0000313" key="10">
    <source>
        <dbReference type="Proteomes" id="UP000054783"/>
    </source>
</evidence>
<evidence type="ECO:0000313" key="9">
    <source>
        <dbReference type="EMBL" id="KRY20604.1"/>
    </source>
</evidence>
<dbReference type="GO" id="GO:0031145">
    <property type="term" value="P:anaphase-promoting complex-dependent catabolic process"/>
    <property type="evidence" value="ECO:0007669"/>
    <property type="project" value="TreeGrafter"/>
</dbReference>
<evidence type="ECO:0000256" key="3">
    <source>
        <dbReference type="ARBA" id="ARBA00022776"/>
    </source>
</evidence>
<feature type="repeat" description="TPR" evidence="7">
    <location>
        <begin position="166"/>
        <end position="199"/>
    </location>
</feature>
<keyword evidence="3" id="KW-0498">Mitosis</keyword>
<feature type="domain" description="Cdc23" evidence="8">
    <location>
        <begin position="66"/>
        <end position="241"/>
    </location>
</feature>
<dbReference type="PANTHER" id="PTHR12558:SF10">
    <property type="entry name" value="CELL DIVISION CYCLE PROTEIN 23 HOMOLOG"/>
    <property type="match status" value="1"/>
</dbReference>
<feature type="repeat" description="TPR" evidence="7">
    <location>
        <begin position="366"/>
        <end position="399"/>
    </location>
</feature>
<keyword evidence="6" id="KW-0131">Cell cycle</keyword>
<dbReference type="EMBL" id="JYDQ01000023">
    <property type="protein sequence ID" value="KRY20604.1"/>
    <property type="molecule type" value="Genomic_DNA"/>
</dbReference>
<organism evidence="9 10">
    <name type="scientific">Trichinella patagoniensis</name>
    <dbReference type="NCBI Taxonomy" id="990121"/>
    <lineage>
        <taxon>Eukaryota</taxon>
        <taxon>Metazoa</taxon>
        <taxon>Ecdysozoa</taxon>
        <taxon>Nematoda</taxon>
        <taxon>Enoplea</taxon>
        <taxon>Dorylaimia</taxon>
        <taxon>Trichinellida</taxon>
        <taxon>Trichinellidae</taxon>
        <taxon>Trichinella</taxon>
    </lineage>
</organism>
<dbReference type="GO" id="GO:0005680">
    <property type="term" value="C:anaphase-promoting complex"/>
    <property type="evidence" value="ECO:0007669"/>
    <property type="project" value="InterPro"/>
</dbReference>
<comment type="caution">
    <text evidence="9">The sequence shown here is derived from an EMBL/GenBank/DDBJ whole genome shotgun (WGS) entry which is preliminary data.</text>
</comment>
<dbReference type="InterPro" id="IPR019734">
    <property type="entry name" value="TPR_rpt"/>
</dbReference>
<keyword evidence="4" id="KW-0833">Ubl conjugation pathway</keyword>
<keyword evidence="2" id="KW-0677">Repeat</keyword>
<dbReference type="Gene3D" id="1.25.40.10">
    <property type="entry name" value="Tetratricopeptide repeat domain"/>
    <property type="match status" value="2"/>
</dbReference>
<dbReference type="GO" id="GO:0045842">
    <property type="term" value="P:positive regulation of mitotic metaphase/anaphase transition"/>
    <property type="evidence" value="ECO:0007669"/>
    <property type="project" value="TreeGrafter"/>
</dbReference>
<evidence type="ECO:0000259" key="8">
    <source>
        <dbReference type="Pfam" id="PF04049"/>
    </source>
</evidence>
<dbReference type="AlphaFoldDB" id="A0A0V1A830"/>
<dbReference type="STRING" id="990121.A0A0V1A830"/>
<keyword evidence="10" id="KW-1185">Reference proteome</keyword>
<dbReference type="GO" id="GO:0051301">
    <property type="term" value="P:cell division"/>
    <property type="evidence" value="ECO:0007669"/>
    <property type="project" value="UniProtKB-KW"/>
</dbReference>
<keyword evidence="1 9" id="KW-0132">Cell division</keyword>
<evidence type="ECO:0000256" key="7">
    <source>
        <dbReference type="PROSITE-ProRule" id="PRU00339"/>
    </source>
</evidence>
<accession>A0A0V1A830</accession>
<dbReference type="Pfam" id="PF04049">
    <property type="entry name" value="ANAPC8"/>
    <property type="match status" value="1"/>
</dbReference>
<name>A0A0V1A830_9BILA</name>
<dbReference type="Pfam" id="PF13181">
    <property type="entry name" value="TPR_8"/>
    <property type="match status" value="1"/>
</dbReference>
<gene>
    <name evidence="9" type="primary">CDC23</name>
    <name evidence="9" type="ORF">T12_12300</name>
</gene>
<evidence type="ECO:0000256" key="5">
    <source>
        <dbReference type="ARBA" id="ARBA00022803"/>
    </source>
</evidence>
<evidence type="ECO:0000256" key="6">
    <source>
        <dbReference type="ARBA" id="ARBA00023306"/>
    </source>
</evidence>
<evidence type="ECO:0000256" key="4">
    <source>
        <dbReference type="ARBA" id="ARBA00022786"/>
    </source>
</evidence>
<evidence type="ECO:0000256" key="2">
    <source>
        <dbReference type="ARBA" id="ARBA00022737"/>
    </source>
</evidence>
<keyword evidence="5 7" id="KW-0802">TPR repeat</keyword>
<sequence length="484" mass="56545">MASDVAIKGDEVQDFRLPSDETFIHDMWLTYCDCQERRLLEYSYLLIETAVSFNSELQQVQLPQAEYSSLPIQDRIAIRFAQSCLDKKEFLRVISFFDQTAVSKQISKQTPVIRFFYYYSVYLHLERNRLGLGIGGVKYAKDRKISIARYSELKSALEKLADETDPYLIYLLGMIYKRLYSYSQAQTCFAKAVLLLPRCFPAWYELARLPIREYDFPSIPLPNHWMKILMSVEYYLYRNQPARAMEQFDRLPIALKHSTLIGNYFSAQIFSKLGEFESARASYEMIMRLDDQCMWWRTAYANYLLSVEKSNESLAAIAYESHVTNAFSFDTEMVYGIYSSLYYNDIQQSKAVLHYRHALAMNSDSAQAWTMLGHSLQLMENSVGAMFAYERALERDPFDVRALYYLGLLYQEHKKDVFALYYLLSALSLATDNVKIADRAFKIVDRLNDGTRHCRVRLSEQGLTRDCKIQAKRMSQNILDINRH</sequence>
<proteinExistence type="predicted"/>